<evidence type="ECO:0008006" key="3">
    <source>
        <dbReference type="Google" id="ProtNLM"/>
    </source>
</evidence>
<evidence type="ECO:0000313" key="1">
    <source>
        <dbReference type="EMBL" id="SDY46293.1"/>
    </source>
</evidence>
<dbReference type="GeneID" id="78124374"/>
<dbReference type="Proteomes" id="UP000199026">
    <property type="component" value="Unassembled WGS sequence"/>
</dbReference>
<dbReference type="STRING" id="576131.SAMN05444486_102302"/>
<keyword evidence="2" id="KW-1185">Reference proteome</keyword>
<protein>
    <recommendedName>
        <fullName evidence="3">Sulfotransferase family protein</fullName>
    </recommendedName>
</protein>
<gene>
    <name evidence="1" type="ORF">SAMN05444486_102302</name>
</gene>
<dbReference type="SUPFAM" id="SSF52540">
    <property type="entry name" value="P-loop containing nucleoside triphosphate hydrolases"/>
    <property type="match status" value="1"/>
</dbReference>
<organism evidence="1 2">
    <name type="scientific">Lentibacter algarum</name>
    <dbReference type="NCBI Taxonomy" id="576131"/>
    <lineage>
        <taxon>Bacteria</taxon>
        <taxon>Pseudomonadati</taxon>
        <taxon>Pseudomonadota</taxon>
        <taxon>Alphaproteobacteria</taxon>
        <taxon>Rhodobacterales</taxon>
        <taxon>Roseobacteraceae</taxon>
        <taxon>Lentibacter</taxon>
    </lineage>
</organism>
<dbReference type="OrthoDB" id="8481769at2"/>
<dbReference type="AlphaFoldDB" id="A0A1H3K296"/>
<proteinExistence type="predicted"/>
<sequence length="314" mass="34229">MQVIFHLGAQRSATTTFQHYMRSHMQALSTSGIGFWGPQRLRETGLFEGLYAGPSGKVSDEAIAIAKPQIAKALNLAAARGVRTLVISEENMLGSVKGNLRHRALYPDAKTRLRGFVQAMDRPIDKVMLGLRPLDTYWNSALAYGVKRGAPLPKPDDLSAISASERSWCDVVRDISEVVGEADIELHKFEDFADAPDVRLARALGGNAVLPKAKQGVRMNEAPDLSELRVAMTKRGSNPASLPDGEGRWQPFSPEQTEALAERYADDLFWCVAGAGGVAKLIERKTLEEVGMSLPPAAIRGLTYDQARRMGQAS</sequence>
<dbReference type="InterPro" id="IPR027417">
    <property type="entry name" value="P-loop_NTPase"/>
</dbReference>
<dbReference type="EMBL" id="FNPR01000002">
    <property type="protein sequence ID" value="SDY46293.1"/>
    <property type="molecule type" value="Genomic_DNA"/>
</dbReference>
<evidence type="ECO:0000313" key="2">
    <source>
        <dbReference type="Proteomes" id="UP000199026"/>
    </source>
</evidence>
<accession>A0A1H3K296</accession>
<dbReference type="RefSeq" id="WP_089889874.1">
    <property type="nucleotide sequence ID" value="NZ_CALLJM010000004.1"/>
</dbReference>
<reference evidence="1 2" key="1">
    <citation type="submission" date="2016-10" db="EMBL/GenBank/DDBJ databases">
        <authorList>
            <person name="de Groot N.N."/>
        </authorList>
    </citation>
    <scope>NUCLEOTIDE SEQUENCE [LARGE SCALE GENOMIC DNA]</scope>
    <source>
        <strain evidence="1 2">DSM 24677</strain>
    </source>
</reference>
<name>A0A1H3K296_9RHOB</name>